<dbReference type="InterPro" id="IPR036950">
    <property type="entry name" value="PBP_transglycosylase"/>
</dbReference>
<dbReference type="Pfam" id="PF00905">
    <property type="entry name" value="Transpeptidase"/>
    <property type="match status" value="1"/>
</dbReference>
<evidence type="ECO:0000313" key="16">
    <source>
        <dbReference type="Proteomes" id="UP001293791"/>
    </source>
</evidence>
<dbReference type="InterPro" id="IPR001460">
    <property type="entry name" value="PCN-bd_Tpept"/>
</dbReference>
<evidence type="ECO:0000256" key="3">
    <source>
        <dbReference type="ARBA" id="ARBA00007739"/>
    </source>
</evidence>
<dbReference type="Gene3D" id="3.40.710.10">
    <property type="entry name" value="DD-peptidase/beta-lactamase superfamily"/>
    <property type="match status" value="1"/>
</dbReference>
<dbReference type="InterPro" id="IPR023346">
    <property type="entry name" value="Lysozyme-like_dom_sf"/>
</dbReference>
<keyword evidence="8" id="KW-0378">Hydrolase</keyword>
<dbReference type="InterPro" id="IPR050396">
    <property type="entry name" value="Glycosyltr_51/Transpeptidase"/>
</dbReference>
<reference evidence="15 16" key="1">
    <citation type="submission" date="2023-02" db="EMBL/GenBank/DDBJ databases">
        <title>Host association and intracellularity evolved multiple times independently in the Rickettsiales.</title>
        <authorList>
            <person name="Castelli M."/>
            <person name="Nardi T."/>
            <person name="Gammuto L."/>
            <person name="Bellinzona G."/>
            <person name="Sabaneyeva E."/>
            <person name="Potekhin A."/>
            <person name="Serra V."/>
            <person name="Petroni G."/>
            <person name="Sassera D."/>
        </authorList>
    </citation>
    <scope>NUCLEOTIDE SEQUENCE [LARGE SCALE GENOMIC DNA]</scope>
    <source>
        <strain evidence="15 16">BOD18</strain>
    </source>
</reference>
<dbReference type="NCBIfam" id="TIGR02074">
    <property type="entry name" value="PBP_1a_fam"/>
    <property type="match status" value="1"/>
</dbReference>
<dbReference type="SUPFAM" id="SSF53955">
    <property type="entry name" value="Lysozyme-like"/>
    <property type="match status" value="1"/>
</dbReference>
<name>A0ABU5L7B0_9RICK</name>
<evidence type="ECO:0000256" key="2">
    <source>
        <dbReference type="ARBA" id="ARBA00007090"/>
    </source>
</evidence>
<comment type="similarity">
    <text evidence="3">In the N-terminal section; belongs to the glycosyltransferase 51 family.</text>
</comment>
<evidence type="ECO:0000259" key="14">
    <source>
        <dbReference type="Pfam" id="PF00912"/>
    </source>
</evidence>
<evidence type="ECO:0000256" key="7">
    <source>
        <dbReference type="ARBA" id="ARBA00022679"/>
    </source>
</evidence>
<dbReference type="InterPro" id="IPR012338">
    <property type="entry name" value="Beta-lactam/transpept-like"/>
</dbReference>
<dbReference type="PANTHER" id="PTHR32282">
    <property type="entry name" value="BINDING PROTEIN TRANSPEPTIDASE, PUTATIVE-RELATED"/>
    <property type="match status" value="1"/>
</dbReference>
<feature type="transmembrane region" description="Helical" evidence="12">
    <location>
        <begin position="20"/>
        <end position="39"/>
    </location>
</feature>
<evidence type="ECO:0000256" key="1">
    <source>
        <dbReference type="ARBA" id="ARBA00004752"/>
    </source>
</evidence>
<protein>
    <recommendedName>
        <fullName evidence="10">peptidoglycan glycosyltransferase</fullName>
        <ecNumber evidence="10">2.4.99.28</ecNumber>
    </recommendedName>
</protein>
<dbReference type="Pfam" id="PF00912">
    <property type="entry name" value="Transgly"/>
    <property type="match status" value="1"/>
</dbReference>
<keyword evidence="16" id="KW-1185">Reference proteome</keyword>
<feature type="domain" description="Glycosyl transferase family 51" evidence="14">
    <location>
        <begin position="65"/>
        <end position="239"/>
    </location>
</feature>
<evidence type="ECO:0000256" key="4">
    <source>
        <dbReference type="ARBA" id="ARBA00022645"/>
    </source>
</evidence>
<dbReference type="EC" id="2.4.99.28" evidence="10"/>
<evidence type="ECO:0000256" key="10">
    <source>
        <dbReference type="ARBA" id="ARBA00044770"/>
    </source>
</evidence>
<dbReference type="SUPFAM" id="SSF56601">
    <property type="entry name" value="beta-lactamase/transpeptidase-like"/>
    <property type="match status" value="1"/>
</dbReference>
<evidence type="ECO:0000256" key="6">
    <source>
        <dbReference type="ARBA" id="ARBA00022676"/>
    </source>
</evidence>
<keyword evidence="9" id="KW-0511">Multifunctional enzyme</keyword>
<sequence length="594" mass="66407">MTKKSNKKRGFFSTRIILKLFIYILLSGSISFIAVIIWLSRDLPSIETIERDDSQPMITIYGNDGTVLANYGDAYGNYLPYSKLPKTLIHAVIAIEDKRFFEHSGIDWRGILRAALYNQLAGKVVQGGSTITQQLSKIIFLSPEKSLKRKFQEAMLSFRLENIFSKEQILTMYLNRVFLGNGAFGVDAASRIYFKKCIQDASLEEVAIIAAMLKAPSRLSSENNEPQLLERMKLVLLNMNKEGYISDNKLDNISIPKIYRQNPKKGLLKNPYFTDFTMEEMRLFVNPSQKLSIYTTLVPFLQERLEMSVASVMSKFGKQKNTKQAAAVLMSNDAKIMALIGGTSYAESQFNRAIKAKRQPGSAFKLFVYLAALENGFNTYDVVDDFPITIGNWTPQNISKTSVGYMSFEEAFIKSNNIATVKIAEKIGLDKVSEAADRLGIHGVPKNIPSISLGSHEVTLIDMTAAYAVIANDGLYNTPTGISRITTGNSELYRMTKEQKRVISPKIVSIMDGMMRNTVLYGTGKRANLEGQNFKGKTGTSQDYRDALFIGYNNTMTLGIWVGNDDNQPMNGVTGATIPALIFKEFFSNLYLPN</sequence>
<keyword evidence="12" id="KW-0812">Transmembrane</keyword>
<evidence type="ECO:0000256" key="8">
    <source>
        <dbReference type="ARBA" id="ARBA00022801"/>
    </source>
</evidence>
<proteinExistence type="inferred from homology"/>
<keyword evidence="6" id="KW-0328">Glycosyltransferase</keyword>
<dbReference type="Proteomes" id="UP001293791">
    <property type="component" value="Unassembled WGS sequence"/>
</dbReference>
<dbReference type="InterPro" id="IPR001264">
    <property type="entry name" value="Glyco_trans_51"/>
</dbReference>
<accession>A0ABU5L7B0</accession>
<organism evidence="15 16">
    <name type="scientific">Candidatus Cyrtobacter comes</name>
    <dbReference type="NCBI Taxonomy" id="675776"/>
    <lineage>
        <taxon>Bacteria</taxon>
        <taxon>Pseudomonadati</taxon>
        <taxon>Pseudomonadota</taxon>
        <taxon>Alphaproteobacteria</taxon>
        <taxon>Rickettsiales</taxon>
        <taxon>Candidatus Midichloriaceae</taxon>
        <taxon>Candidatus Cyrtobacter</taxon>
    </lineage>
</organism>
<keyword evidence="12" id="KW-0472">Membrane</keyword>
<feature type="domain" description="Penicillin-binding protein transpeptidase" evidence="13">
    <location>
        <begin position="326"/>
        <end position="553"/>
    </location>
</feature>
<keyword evidence="4" id="KW-0121">Carboxypeptidase</keyword>
<dbReference type="EMBL" id="JARGYT010000015">
    <property type="protein sequence ID" value="MDZ5762017.1"/>
    <property type="molecule type" value="Genomic_DNA"/>
</dbReference>
<dbReference type="PANTHER" id="PTHR32282:SF33">
    <property type="entry name" value="PEPTIDOGLYCAN GLYCOSYLTRANSFERASE"/>
    <property type="match status" value="1"/>
</dbReference>
<comment type="pathway">
    <text evidence="1">Cell wall biogenesis; peptidoglycan biosynthesis.</text>
</comment>
<evidence type="ECO:0000313" key="15">
    <source>
        <dbReference type="EMBL" id="MDZ5762017.1"/>
    </source>
</evidence>
<evidence type="ECO:0000259" key="13">
    <source>
        <dbReference type="Pfam" id="PF00905"/>
    </source>
</evidence>
<evidence type="ECO:0000256" key="9">
    <source>
        <dbReference type="ARBA" id="ARBA00023268"/>
    </source>
</evidence>
<evidence type="ECO:0000256" key="5">
    <source>
        <dbReference type="ARBA" id="ARBA00022670"/>
    </source>
</evidence>
<evidence type="ECO:0000256" key="11">
    <source>
        <dbReference type="ARBA" id="ARBA00049902"/>
    </source>
</evidence>
<evidence type="ECO:0000256" key="12">
    <source>
        <dbReference type="SAM" id="Phobius"/>
    </source>
</evidence>
<keyword evidence="12" id="KW-1133">Transmembrane helix</keyword>
<keyword evidence="7" id="KW-0808">Transferase</keyword>
<dbReference type="Gene3D" id="1.10.3810.10">
    <property type="entry name" value="Biosynthetic peptidoglycan transglycosylase-like"/>
    <property type="match status" value="1"/>
</dbReference>
<keyword evidence="5" id="KW-0645">Protease</keyword>
<dbReference type="RefSeq" id="WP_322497509.1">
    <property type="nucleotide sequence ID" value="NZ_JARGYT010000015.1"/>
</dbReference>
<gene>
    <name evidence="15" type="ORF">Cyrtocomes_00383</name>
</gene>
<comment type="caution">
    <text evidence="15">The sequence shown here is derived from an EMBL/GenBank/DDBJ whole genome shotgun (WGS) entry which is preliminary data.</text>
</comment>
<comment type="catalytic activity">
    <reaction evidence="11">
        <text>[GlcNAc-(1-&gt;4)-Mur2Ac(oyl-L-Ala-gamma-D-Glu-L-Lys-D-Ala-D-Ala)](n)-di-trans,octa-cis-undecaprenyl diphosphate + beta-D-GlcNAc-(1-&gt;4)-Mur2Ac(oyl-L-Ala-gamma-D-Glu-L-Lys-D-Ala-D-Ala)-di-trans,octa-cis-undecaprenyl diphosphate = [GlcNAc-(1-&gt;4)-Mur2Ac(oyl-L-Ala-gamma-D-Glu-L-Lys-D-Ala-D-Ala)](n+1)-di-trans,octa-cis-undecaprenyl diphosphate + di-trans,octa-cis-undecaprenyl diphosphate + H(+)</text>
        <dbReference type="Rhea" id="RHEA:23708"/>
        <dbReference type="Rhea" id="RHEA-COMP:9602"/>
        <dbReference type="Rhea" id="RHEA-COMP:9603"/>
        <dbReference type="ChEBI" id="CHEBI:15378"/>
        <dbReference type="ChEBI" id="CHEBI:58405"/>
        <dbReference type="ChEBI" id="CHEBI:60033"/>
        <dbReference type="ChEBI" id="CHEBI:78435"/>
        <dbReference type="EC" id="2.4.99.28"/>
    </reaction>
</comment>
<comment type="similarity">
    <text evidence="2">In the C-terminal section; belongs to the transpeptidase family.</text>
</comment>